<evidence type="ECO:0000313" key="3">
    <source>
        <dbReference type="Proteomes" id="UP001396334"/>
    </source>
</evidence>
<protein>
    <submittedName>
        <fullName evidence="2">Uncharacterized protein</fullName>
    </submittedName>
</protein>
<dbReference type="Proteomes" id="UP001396334">
    <property type="component" value="Unassembled WGS sequence"/>
</dbReference>
<accession>A0ABR2Q9P6</accession>
<name>A0ABR2Q9P6_9ROSI</name>
<evidence type="ECO:0000313" key="2">
    <source>
        <dbReference type="EMBL" id="KAK8997389.1"/>
    </source>
</evidence>
<proteinExistence type="predicted"/>
<keyword evidence="3" id="KW-1185">Reference proteome</keyword>
<organism evidence="2 3">
    <name type="scientific">Hibiscus sabdariffa</name>
    <name type="common">roselle</name>
    <dbReference type="NCBI Taxonomy" id="183260"/>
    <lineage>
        <taxon>Eukaryota</taxon>
        <taxon>Viridiplantae</taxon>
        <taxon>Streptophyta</taxon>
        <taxon>Embryophyta</taxon>
        <taxon>Tracheophyta</taxon>
        <taxon>Spermatophyta</taxon>
        <taxon>Magnoliopsida</taxon>
        <taxon>eudicotyledons</taxon>
        <taxon>Gunneridae</taxon>
        <taxon>Pentapetalae</taxon>
        <taxon>rosids</taxon>
        <taxon>malvids</taxon>
        <taxon>Malvales</taxon>
        <taxon>Malvaceae</taxon>
        <taxon>Malvoideae</taxon>
        <taxon>Hibiscus</taxon>
    </lineage>
</organism>
<feature type="compositionally biased region" description="Polar residues" evidence="1">
    <location>
        <begin position="47"/>
        <end position="58"/>
    </location>
</feature>
<reference evidence="2 3" key="1">
    <citation type="journal article" date="2024" name="G3 (Bethesda)">
        <title>Genome assembly of Hibiscus sabdariffa L. provides insights into metabolisms of medicinal natural products.</title>
        <authorList>
            <person name="Kim T."/>
        </authorList>
    </citation>
    <scope>NUCLEOTIDE SEQUENCE [LARGE SCALE GENOMIC DNA]</scope>
    <source>
        <strain evidence="2">TK-2024</strain>
        <tissue evidence="2">Old leaves</tissue>
    </source>
</reference>
<evidence type="ECO:0000256" key="1">
    <source>
        <dbReference type="SAM" id="MobiDB-lite"/>
    </source>
</evidence>
<dbReference type="EMBL" id="JBBPBN010000043">
    <property type="protein sequence ID" value="KAK8997389.1"/>
    <property type="molecule type" value="Genomic_DNA"/>
</dbReference>
<gene>
    <name evidence="2" type="ORF">V6N11_020868</name>
</gene>
<sequence length="131" mass="14250">MPSANPFFQGNYLGQPTLTDGGASASVPYMHGGNVGGPIETRHRTNFSHSSSLDLQNHNYHDPAPPTEGVRNHGISVHPQVAATPYHFPANYASQSTLNPSRDGLEMGRRITRTKRKSELLIVDTTIMQVA</sequence>
<comment type="caution">
    <text evidence="2">The sequence shown here is derived from an EMBL/GenBank/DDBJ whole genome shotgun (WGS) entry which is preliminary data.</text>
</comment>
<feature type="region of interest" description="Disordered" evidence="1">
    <location>
        <begin position="34"/>
        <end position="70"/>
    </location>
</feature>